<dbReference type="Gene3D" id="1.20.58.120">
    <property type="entry name" value="BAG domain"/>
    <property type="match status" value="1"/>
</dbReference>
<evidence type="ECO:0000259" key="4">
    <source>
        <dbReference type="PROSITE" id="PS51035"/>
    </source>
</evidence>
<feature type="region of interest" description="Disordered" evidence="2">
    <location>
        <begin position="254"/>
        <end position="276"/>
    </location>
</feature>
<dbReference type="PANTHER" id="PTHR12329">
    <property type="entry name" value="BCL2-ASSOCIATED ATHANOGENE"/>
    <property type="match status" value="1"/>
</dbReference>
<evidence type="ECO:0000259" key="3">
    <source>
        <dbReference type="PROSITE" id="PS50053"/>
    </source>
</evidence>
<evidence type="ECO:0000313" key="5">
    <source>
        <dbReference type="EMBL" id="KAK1265654.1"/>
    </source>
</evidence>
<proteinExistence type="predicted"/>
<dbReference type="InterPro" id="IPR036533">
    <property type="entry name" value="BAG_dom_sf"/>
</dbReference>
<accession>A0AAV9AN46</accession>
<name>A0AAV9AN46_ACOGR</name>
<dbReference type="EMBL" id="JAUJYN010000008">
    <property type="protein sequence ID" value="KAK1265654.1"/>
    <property type="molecule type" value="Genomic_DNA"/>
</dbReference>
<dbReference type="Pfam" id="PF02179">
    <property type="entry name" value="BAG"/>
    <property type="match status" value="1"/>
</dbReference>
<reference evidence="5" key="2">
    <citation type="submission" date="2023-06" db="EMBL/GenBank/DDBJ databases">
        <authorList>
            <person name="Ma L."/>
            <person name="Liu K.-W."/>
            <person name="Li Z."/>
            <person name="Hsiao Y.-Y."/>
            <person name="Qi Y."/>
            <person name="Fu T."/>
            <person name="Tang G."/>
            <person name="Zhang D."/>
            <person name="Sun W.-H."/>
            <person name="Liu D.-K."/>
            <person name="Li Y."/>
            <person name="Chen G.-Z."/>
            <person name="Liu X.-D."/>
            <person name="Liao X.-Y."/>
            <person name="Jiang Y.-T."/>
            <person name="Yu X."/>
            <person name="Hao Y."/>
            <person name="Huang J."/>
            <person name="Zhao X.-W."/>
            <person name="Ke S."/>
            <person name="Chen Y.-Y."/>
            <person name="Wu W.-L."/>
            <person name="Hsu J.-L."/>
            <person name="Lin Y.-F."/>
            <person name="Huang M.-D."/>
            <person name="Li C.-Y."/>
            <person name="Huang L."/>
            <person name="Wang Z.-W."/>
            <person name="Zhao X."/>
            <person name="Zhong W.-Y."/>
            <person name="Peng D.-H."/>
            <person name="Ahmad S."/>
            <person name="Lan S."/>
            <person name="Zhang J.-S."/>
            <person name="Tsai W.-C."/>
            <person name="Van De Peer Y."/>
            <person name="Liu Z.-J."/>
        </authorList>
    </citation>
    <scope>NUCLEOTIDE SEQUENCE</scope>
    <source>
        <strain evidence="5">SCP</strain>
        <tissue evidence="5">Leaves</tissue>
    </source>
</reference>
<dbReference type="Proteomes" id="UP001179952">
    <property type="component" value="Unassembled WGS sequence"/>
</dbReference>
<feature type="region of interest" description="Disordered" evidence="2">
    <location>
        <begin position="1"/>
        <end position="25"/>
    </location>
</feature>
<dbReference type="SUPFAM" id="SSF63491">
    <property type="entry name" value="BAG domain"/>
    <property type="match status" value="1"/>
</dbReference>
<dbReference type="GO" id="GO:0005737">
    <property type="term" value="C:cytoplasm"/>
    <property type="evidence" value="ECO:0007669"/>
    <property type="project" value="TreeGrafter"/>
</dbReference>
<feature type="domain" description="BAG" evidence="4">
    <location>
        <begin position="171"/>
        <end position="227"/>
    </location>
</feature>
<dbReference type="Gene3D" id="3.10.20.90">
    <property type="entry name" value="Phosphatidylinositol 3-kinase Catalytic Subunit, Chain A, domain 1"/>
    <property type="match status" value="1"/>
</dbReference>
<dbReference type="SMART" id="SM00264">
    <property type="entry name" value="BAG"/>
    <property type="match status" value="1"/>
</dbReference>
<gene>
    <name evidence="5" type="ORF">QJS04_geneDACA010628</name>
</gene>
<evidence type="ECO:0000256" key="2">
    <source>
        <dbReference type="SAM" id="MobiDB-lite"/>
    </source>
</evidence>
<dbReference type="PROSITE" id="PS51035">
    <property type="entry name" value="BAG"/>
    <property type="match status" value="1"/>
</dbReference>
<dbReference type="Pfam" id="PF00240">
    <property type="entry name" value="ubiquitin"/>
    <property type="match status" value="1"/>
</dbReference>
<evidence type="ECO:0000313" key="6">
    <source>
        <dbReference type="Proteomes" id="UP001179952"/>
    </source>
</evidence>
<dbReference type="InterPro" id="IPR039773">
    <property type="entry name" value="BAG_chaperone_regulator"/>
</dbReference>
<comment type="caution">
    <text evidence="5">The sequence shown here is derived from an EMBL/GenBank/DDBJ whole genome shotgun (WGS) entry which is preliminary data.</text>
</comment>
<dbReference type="SMART" id="SM00213">
    <property type="entry name" value="UBQ"/>
    <property type="match status" value="1"/>
</dbReference>
<dbReference type="GO" id="GO:0051087">
    <property type="term" value="F:protein-folding chaperone binding"/>
    <property type="evidence" value="ECO:0007669"/>
    <property type="project" value="InterPro"/>
</dbReference>
<dbReference type="InterPro" id="IPR029071">
    <property type="entry name" value="Ubiquitin-like_domsf"/>
</dbReference>
<dbReference type="InterPro" id="IPR000626">
    <property type="entry name" value="Ubiquitin-like_dom"/>
</dbReference>
<dbReference type="SUPFAM" id="SSF54236">
    <property type="entry name" value="Ubiquitin-like"/>
    <property type="match status" value="1"/>
</dbReference>
<dbReference type="GO" id="GO:0050821">
    <property type="term" value="P:protein stabilization"/>
    <property type="evidence" value="ECO:0007669"/>
    <property type="project" value="TreeGrafter"/>
</dbReference>
<dbReference type="PANTHER" id="PTHR12329:SF16">
    <property type="entry name" value="BAG FAMILY MOLECULAR CHAPERONE REGULATOR 1"/>
    <property type="match status" value="1"/>
</dbReference>
<feature type="domain" description="Ubiquitin-like" evidence="3">
    <location>
        <begin position="52"/>
        <end position="120"/>
    </location>
</feature>
<reference evidence="5" key="1">
    <citation type="journal article" date="2023" name="Nat. Commun.">
        <title>Diploid and tetraploid genomes of Acorus and the evolution of monocots.</title>
        <authorList>
            <person name="Ma L."/>
            <person name="Liu K.W."/>
            <person name="Li Z."/>
            <person name="Hsiao Y.Y."/>
            <person name="Qi Y."/>
            <person name="Fu T."/>
            <person name="Tang G.D."/>
            <person name="Zhang D."/>
            <person name="Sun W.H."/>
            <person name="Liu D.K."/>
            <person name="Li Y."/>
            <person name="Chen G.Z."/>
            <person name="Liu X.D."/>
            <person name="Liao X.Y."/>
            <person name="Jiang Y.T."/>
            <person name="Yu X."/>
            <person name="Hao Y."/>
            <person name="Huang J."/>
            <person name="Zhao X.W."/>
            <person name="Ke S."/>
            <person name="Chen Y.Y."/>
            <person name="Wu W.L."/>
            <person name="Hsu J.L."/>
            <person name="Lin Y.F."/>
            <person name="Huang M.D."/>
            <person name="Li C.Y."/>
            <person name="Huang L."/>
            <person name="Wang Z.W."/>
            <person name="Zhao X."/>
            <person name="Zhong W.Y."/>
            <person name="Peng D.H."/>
            <person name="Ahmad S."/>
            <person name="Lan S."/>
            <person name="Zhang J.S."/>
            <person name="Tsai W.C."/>
            <person name="Van de Peer Y."/>
            <person name="Liu Z.J."/>
        </authorList>
    </citation>
    <scope>NUCLEOTIDE SEQUENCE</scope>
    <source>
        <strain evidence="5">SCP</strain>
    </source>
</reference>
<keyword evidence="1" id="KW-0143">Chaperone</keyword>
<organism evidence="5 6">
    <name type="scientific">Acorus gramineus</name>
    <name type="common">Dwarf sweet flag</name>
    <dbReference type="NCBI Taxonomy" id="55184"/>
    <lineage>
        <taxon>Eukaryota</taxon>
        <taxon>Viridiplantae</taxon>
        <taxon>Streptophyta</taxon>
        <taxon>Embryophyta</taxon>
        <taxon>Tracheophyta</taxon>
        <taxon>Spermatophyta</taxon>
        <taxon>Magnoliopsida</taxon>
        <taxon>Liliopsida</taxon>
        <taxon>Acoraceae</taxon>
        <taxon>Acorus</taxon>
    </lineage>
</organism>
<evidence type="ECO:0000256" key="1">
    <source>
        <dbReference type="ARBA" id="ARBA00023186"/>
    </source>
</evidence>
<protein>
    <submittedName>
        <fullName evidence="5">BAG family molecular chaperone regulator 4</fullName>
    </submittedName>
</protein>
<dbReference type="AlphaFoldDB" id="A0AAV9AN46"/>
<dbReference type="GO" id="GO:0000774">
    <property type="term" value="F:adenyl-nucleotide exchange factor activity"/>
    <property type="evidence" value="ECO:0007669"/>
    <property type="project" value="TreeGrafter"/>
</dbReference>
<keyword evidence="6" id="KW-1185">Reference proteome</keyword>
<dbReference type="InterPro" id="IPR003103">
    <property type="entry name" value="BAG_domain"/>
</dbReference>
<sequence length="276" mass="30258">MKRSSGRLPNAAAKNGSVGGGGEKGIDWELRPGGMLVQKRELGGLKPAGPMIMIKVSHGSSIHDISVPAQSTFGELKRVLSQETGLEPKEQRLLFRGKQKDDDEYLHMVGVKDMSKVVLLEDPASKEMKLQALKRDHGISRACEAVAGVRAEVDMLAAKVSALEMAWRGGTKVAEKEFIVSTELLMRQLLKLDSIEAEGEAKVQRRIQVDLPVRRVQSLVETLDLLKARNSNPFSGCNNAVSVSTQWEMFGSGVGSLSAPRPTPSMKETQRWEHFD</sequence>
<dbReference type="PROSITE" id="PS50053">
    <property type="entry name" value="UBIQUITIN_2"/>
    <property type="match status" value="1"/>
</dbReference>